<dbReference type="PANTHER" id="PTHR31885">
    <property type="entry name" value="GH04784P"/>
    <property type="match status" value="1"/>
</dbReference>
<evidence type="ECO:0000256" key="6">
    <source>
        <dbReference type="SAM" id="Phobius"/>
    </source>
</evidence>
<evidence type="ECO:0000313" key="7">
    <source>
        <dbReference type="EMBL" id="MBM7631234.1"/>
    </source>
</evidence>
<dbReference type="EMBL" id="JAFBEC010000001">
    <property type="protein sequence ID" value="MBM7631234.1"/>
    <property type="molecule type" value="Genomic_DNA"/>
</dbReference>
<keyword evidence="4 6" id="KW-1133">Transmembrane helix</keyword>
<reference evidence="7 8" key="1">
    <citation type="submission" date="2021-01" db="EMBL/GenBank/DDBJ databases">
        <title>Genomic Encyclopedia of Type Strains, Phase IV (KMG-IV): sequencing the most valuable type-strain genomes for metagenomic binning, comparative biology and taxonomic classification.</title>
        <authorList>
            <person name="Goeker M."/>
        </authorList>
    </citation>
    <scope>NUCLEOTIDE SEQUENCE [LARGE SCALE GENOMIC DNA]</scope>
    <source>
        <strain evidence="7 8">DSM 25540</strain>
    </source>
</reference>
<keyword evidence="8" id="KW-1185">Reference proteome</keyword>
<dbReference type="InterPro" id="IPR012506">
    <property type="entry name" value="TMEM86B-like"/>
</dbReference>
<sequence length="205" mass="23173">MNTRLLSLLILITGLLYIFIIPNVFEQSTIIVVFKVIPMLLIILYGLKIRERGIRNLVMYGLIVCAIADVAIAYSFLAGLIIFLLGHLLYIPAFWKYRKHTTLKWPFIAIAIYMGSMGWIFGSTLIGTTEQGLVLPVFFYIIVIGLMGIVAIKTRNRLAIIGALFFILSDSILAWNKFVEPLSSSHILIMSTYYAAQYCIARSRL</sequence>
<keyword evidence="3 6" id="KW-0812">Transmembrane</keyword>
<feature type="transmembrane region" description="Helical" evidence="6">
    <location>
        <begin position="30"/>
        <end position="47"/>
    </location>
</feature>
<evidence type="ECO:0000256" key="3">
    <source>
        <dbReference type="ARBA" id="ARBA00022692"/>
    </source>
</evidence>
<evidence type="ECO:0000256" key="5">
    <source>
        <dbReference type="ARBA" id="ARBA00023136"/>
    </source>
</evidence>
<protein>
    <submittedName>
        <fullName evidence="7">Membrane protein YhhN</fullName>
    </submittedName>
</protein>
<feature type="transmembrane region" description="Helical" evidence="6">
    <location>
        <begin position="105"/>
        <end position="126"/>
    </location>
</feature>
<evidence type="ECO:0000313" key="8">
    <source>
        <dbReference type="Proteomes" id="UP000741863"/>
    </source>
</evidence>
<dbReference type="Proteomes" id="UP000741863">
    <property type="component" value="Unassembled WGS sequence"/>
</dbReference>
<dbReference type="PANTHER" id="PTHR31885:SF6">
    <property type="entry name" value="GH04784P"/>
    <property type="match status" value="1"/>
</dbReference>
<gene>
    <name evidence="7" type="ORF">JOD17_000325</name>
</gene>
<evidence type="ECO:0000256" key="1">
    <source>
        <dbReference type="ARBA" id="ARBA00004141"/>
    </source>
</evidence>
<dbReference type="Pfam" id="PF07947">
    <property type="entry name" value="YhhN"/>
    <property type="match status" value="1"/>
</dbReference>
<organism evidence="7 8">
    <name type="scientific">Geomicrobium sediminis</name>
    <dbReference type="NCBI Taxonomy" id="1347788"/>
    <lineage>
        <taxon>Bacteria</taxon>
        <taxon>Bacillati</taxon>
        <taxon>Bacillota</taxon>
        <taxon>Bacilli</taxon>
        <taxon>Bacillales</taxon>
        <taxon>Geomicrobium</taxon>
    </lineage>
</organism>
<feature type="transmembrane region" description="Helical" evidence="6">
    <location>
        <begin position="59"/>
        <end position="85"/>
    </location>
</feature>
<name>A0ABS2P745_9BACL</name>
<evidence type="ECO:0000256" key="4">
    <source>
        <dbReference type="ARBA" id="ARBA00022989"/>
    </source>
</evidence>
<accession>A0ABS2P745</accession>
<keyword evidence="5 6" id="KW-0472">Membrane</keyword>
<evidence type="ECO:0000256" key="2">
    <source>
        <dbReference type="ARBA" id="ARBA00007375"/>
    </source>
</evidence>
<comment type="subcellular location">
    <subcellularLocation>
        <location evidence="1">Membrane</location>
        <topology evidence="1">Multi-pass membrane protein</topology>
    </subcellularLocation>
</comment>
<comment type="similarity">
    <text evidence="2">Belongs to the TMEM86 family.</text>
</comment>
<comment type="caution">
    <text evidence="7">The sequence shown here is derived from an EMBL/GenBank/DDBJ whole genome shotgun (WGS) entry which is preliminary data.</text>
</comment>
<feature type="transmembrane region" description="Helical" evidence="6">
    <location>
        <begin position="158"/>
        <end position="175"/>
    </location>
</feature>
<feature type="transmembrane region" description="Helical" evidence="6">
    <location>
        <begin position="133"/>
        <end position="152"/>
    </location>
</feature>
<proteinExistence type="inferred from homology"/>
<dbReference type="RefSeq" id="WP_204695403.1">
    <property type="nucleotide sequence ID" value="NZ_JAFBEC010000001.1"/>
</dbReference>